<dbReference type="RefSeq" id="WP_080048336.1">
    <property type="nucleotide sequence ID" value="NZ_CP020100.1"/>
</dbReference>
<accession>A0A1V0B0L8</accession>
<proteinExistence type="predicted"/>
<evidence type="ECO:0000313" key="2">
    <source>
        <dbReference type="Proteomes" id="UP000243488"/>
    </source>
</evidence>
<name>A0A1V0B0L8_9GAMM</name>
<dbReference type="Proteomes" id="UP000243488">
    <property type="component" value="Chromosome"/>
</dbReference>
<reference evidence="1 2" key="1">
    <citation type="submission" date="2017-03" db="EMBL/GenBank/DDBJ databases">
        <title>Complete genome sequence of the novel DNRA strain Pseudomonas sp. S-6-2 isolated from Chinese polluted river sediment. Journal of Biotechnology.</title>
        <authorList>
            <person name="Li J."/>
            <person name="Xiang F."/>
            <person name="Wang L."/>
            <person name="Xi L."/>
            <person name="Liu J."/>
        </authorList>
    </citation>
    <scope>NUCLEOTIDE SEQUENCE [LARGE SCALE GENOMIC DNA]</scope>
    <source>
        <strain evidence="1 2">S-6-2</strain>
    </source>
</reference>
<dbReference type="AlphaFoldDB" id="A0A1V0B0L8"/>
<dbReference type="STRING" id="1931241.BVH74_01270"/>
<organism evidence="1 2">
    <name type="scientific">Halopseudomonas phragmitis</name>
    <dbReference type="NCBI Taxonomy" id="1931241"/>
    <lineage>
        <taxon>Bacteria</taxon>
        <taxon>Pseudomonadati</taxon>
        <taxon>Pseudomonadota</taxon>
        <taxon>Gammaproteobacteria</taxon>
        <taxon>Pseudomonadales</taxon>
        <taxon>Pseudomonadaceae</taxon>
        <taxon>Halopseudomonas</taxon>
    </lineage>
</organism>
<dbReference type="KEGG" id="ppha:BVH74_01270"/>
<dbReference type="Pfam" id="PF08888">
    <property type="entry name" value="HopJ"/>
    <property type="match status" value="1"/>
</dbReference>
<dbReference type="InterPro" id="IPR014984">
    <property type="entry name" value="HopJ"/>
</dbReference>
<protein>
    <submittedName>
        <fullName evidence="1">HopJ type III effector protein</fullName>
    </submittedName>
</protein>
<sequence length="116" mass="12669">MQSTQFIASLGTPSHRFADTLAFIDAHYDYQPSAFRNGDVDNSAEQNQGSCKVLAMALDLGLSDQQALLCFAEHYQAVLDDPHGDAHGNIRALMRHGLAGVSFEQRPLARRQPAQG</sequence>
<evidence type="ECO:0000313" key="1">
    <source>
        <dbReference type="EMBL" id="AQZ93478.1"/>
    </source>
</evidence>
<keyword evidence="2" id="KW-1185">Reference proteome</keyword>
<dbReference type="InterPro" id="IPR038604">
    <property type="entry name" value="HopJ_sf"/>
</dbReference>
<dbReference type="Gene3D" id="3.20.160.10">
    <property type="entry name" value="vpa0580 domain like"/>
    <property type="match status" value="1"/>
</dbReference>
<gene>
    <name evidence="1" type="ORF">BVH74_01270</name>
</gene>
<dbReference type="EMBL" id="CP020100">
    <property type="protein sequence ID" value="AQZ93478.1"/>
    <property type="molecule type" value="Genomic_DNA"/>
</dbReference>